<name>A0A0D0C6Y4_9AGAR</name>
<dbReference type="OrthoDB" id="3253623at2759"/>
<reference evidence="1 2" key="1">
    <citation type="submission" date="2014-04" db="EMBL/GenBank/DDBJ databases">
        <title>Evolutionary Origins and Diversification of the Mycorrhizal Mutualists.</title>
        <authorList>
            <consortium name="DOE Joint Genome Institute"/>
            <consortium name="Mycorrhizal Genomics Consortium"/>
            <person name="Kohler A."/>
            <person name="Kuo A."/>
            <person name="Nagy L.G."/>
            <person name="Floudas D."/>
            <person name="Copeland A."/>
            <person name="Barry K.W."/>
            <person name="Cichocki N."/>
            <person name="Veneault-Fourrey C."/>
            <person name="LaButti K."/>
            <person name="Lindquist E.A."/>
            <person name="Lipzen A."/>
            <person name="Lundell T."/>
            <person name="Morin E."/>
            <person name="Murat C."/>
            <person name="Riley R."/>
            <person name="Ohm R."/>
            <person name="Sun H."/>
            <person name="Tunlid A."/>
            <person name="Henrissat B."/>
            <person name="Grigoriev I.V."/>
            <person name="Hibbett D.S."/>
            <person name="Martin F."/>
        </authorList>
    </citation>
    <scope>NUCLEOTIDE SEQUENCE [LARGE SCALE GENOMIC DNA]</scope>
    <source>
        <strain evidence="1 2">FD-317 M1</strain>
    </source>
</reference>
<proteinExistence type="predicted"/>
<dbReference type="AlphaFoldDB" id="A0A0D0C6Y4"/>
<dbReference type="HOGENOM" id="CLU_2073433_0_0_1"/>
<evidence type="ECO:0000313" key="1">
    <source>
        <dbReference type="EMBL" id="KIK53637.1"/>
    </source>
</evidence>
<organism evidence="1 2">
    <name type="scientific">Collybiopsis luxurians FD-317 M1</name>
    <dbReference type="NCBI Taxonomy" id="944289"/>
    <lineage>
        <taxon>Eukaryota</taxon>
        <taxon>Fungi</taxon>
        <taxon>Dikarya</taxon>
        <taxon>Basidiomycota</taxon>
        <taxon>Agaricomycotina</taxon>
        <taxon>Agaricomycetes</taxon>
        <taxon>Agaricomycetidae</taxon>
        <taxon>Agaricales</taxon>
        <taxon>Marasmiineae</taxon>
        <taxon>Omphalotaceae</taxon>
        <taxon>Collybiopsis</taxon>
        <taxon>Collybiopsis luxurians</taxon>
    </lineage>
</organism>
<keyword evidence="2" id="KW-1185">Reference proteome</keyword>
<dbReference type="EMBL" id="KN834826">
    <property type="protein sequence ID" value="KIK53637.1"/>
    <property type="molecule type" value="Genomic_DNA"/>
</dbReference>
<sequence length="118" mass="13329">MQDVYDSPAWQEHLRNYLHTPYHLVFAVYVDWFNPLGNKAAGKTISCGAIVLYCMNLPLEIHFLPENTLIIGLMPAPNGATVWTIPYILEFFQKRVSAFHNGKQLATFNHPQGITVAA</sequence>
<dbReference type="Proteomes" id="UP000053593">
    <property type="component" value="Unassembled WGS sequence"/>
</dbReference>
<protein>
    <submittedName>
        <fullName evidence="1">Uncharacterized protein</fullName>
    </submittedName>
</protein>
<accession>A0A0D0C6Y4</accession>
<evidence type="ECO:0000313" key="2">
    <source>
        <dbReference type="Proteomes" id="UP000053593"/>
    </source>
</evidence>
<gene>
    <name evidence="1" type="ORF">GYMLUDRAFT_250223</name>
</gene>